<keyword evidence="16" id="KW-1185">Reference proteome</keyword>
<evidence type="ECO:0000256" key="4">
    <source>
        <dbReference type="ARBA" id="ARBA00022496"/>
    </source>
</evidence>
<feature type="domain" description="TonB-dependent receptor-like beta-barrel" evidence="13">
    <location>
        <begin position="197"/>
        <end position="624"/>
    </location>
</feature>
<dbReference type="InterPro" id="IPR000531">
    <property type="entry name" value="Beta-barrel_TonB"/>
</dbReference>
<evidence type="ECO:0000256" key="1">
    <source>
        <dbReference type="ARBA" id="ARBA00004571"/>
    </source>
</evidence>
<dbReference type="Pfam" id="PF00593">
    <property type="entry name" value="TonB_dep_Rec_b-barrel"/>
    <property type="match status" value="1"/>
</dbReference>
<reference evidence="15 16" key="2">
    <citation type="journal article" date="2009" name="PLoS ONE">
        <title>The photosynthetic apparatus and its regulation in the aerobic gammaproteobacterium Congregibacter litoralis gen. nov., sp. nov.</title>
        <authorList>
            <person name="Spring S."/>
            <person name="Lunsdorf H."/>
            <person name="Fuchs B.M."/>
            <person name="Tindall B.J."/>
        </authorList>
    </citation>
    <scope>NUCLEOTIDE SEQUENCE [LARGE SCALE GENOMIC DNA]</scope>
    <source>
        <strain evidence="15">KT71</strain>
    </source>
</reference>
<dbReference type="InterPro" id="IPR036942">
    <property type="entry name" value="Beta-barrel_TonB_sf"/>
</dbReference>
<evidence type="ECO:0000256" key="12">
    <source>
        <dbReference type="RuleBase" id="RU003357"/>
    </source>
</evidence>
<evidence type="ECO:0000256" key="3">
    <source>
        <dbReference type="ARBA" id="ARBA00022452"/>
    </source>
</evidence>
<evidence type="ECO:0000313" key="15">
    <source>
        <dbReference type="EMBL" id="EAQ96050.1"/>
    </source>
</evidence>
<dbReference type="InterPro" id="IPR039426">
    <property type="entry name" value="TonB-dep_rcpt-like"/>
</dbReference>
<keyword evidence="10 11" id="KW-0998">Cell outer membrane</keyword>
<accession>A4ADC6</accession>
<keyword evidence="15" id="KW-0675">Receptor</keyword>
<comment type="subcellular location">
    <subcellularLocation>
        <location evidence="1 11">Cell outer membrane</location>
        <topology evidence="1 11">Multi-pass membrane protein</topology>
    </subcellularLocation>
</comment>
<dbReference type="AlphaFoldDB" id="A4ADC6"/>
<dbReference type="RefSeq" id="WP_008295021.1">
    <property type="nucleotide sequence ID" value="NZ_CM002299.1"/>
</dbReference>
<keyword evidence="2 11" id="KW-0813">Transport</keyword>
<dbReference type="STRING" id="314285.KT71_12945"/>
<comment type="similarity">
    <text evidence="11 12">Belongs to the TonB-dependent receptor family.</text>
</comment>
<evidence type="ECO:0000256" key="10">
    <source>
        <dbReference type="ARBA" id="ARBA00023237"/>
    </source>
</evidence>
<comment type="caution">
    <text evidence="15">The sequence shown here is derived from an EMBL/GenBank/DDBJ whole genome shotgun (WGS) entry which is preliminary data.</text>
</comment>
<evidence type="ECO:0000259" key="13">
    <source>
        <dbReference type="Pfam" id="PF00593"/>
    </source>
</evidence>
<dbReference type="Proteomes" id="UP000019205">
    <property type="component" value="Chromosome"/>
</dbReference>
<evidence type="ECO:0000256" key="2">
    <source>
        <dbReference type="ARBA" id="ARBA00022448"/>
    </source>
</evidence>
<name>A4ADC6_9GAMM</name>
<dbReference type="InterPro" id="IPR012910">
    <property type="entry name" value="Plug_dom"/>
</dbReference>
<keyword evidence="8 12" id="KW-0798">TonB box</keyword>
<dbReference type="PROSITE" id="PS52016">
    <property type="entry name" value="TONB_DEPENDENT_REC_3"/>
    <property type="match status" value="1"/>
</dbReference>
<evidence type="ECO:0000313" key="16">
    <source>
        <dbReference type="Proteomes" id="UP000019205"/>
    </source>
</evidence>
<evidence type="ECO:0000256" key="5">
    <source>
        <dbReference type="ARBA" id="ARBA00022692"/>
    </source>
</evidence>
<reference evidence="15 16" key="1">
    <citation type="journal article" date="2007" name="Proc. Natl. Acad. Sci. U.S.A.">
        <title>Characterization of a marine gammaproteobacterium capable of aerobic anoxygenic photosynthesis.</title>
        <authorList>
            <person name="Fuchs B.M."/>
            <person name="Spring S."/>
            <person name="Teeling H."/>
            <person name="Quast C."/>
            <person name="Wulf J."/>
            <person name="Schattenhofer M."/>
            <person name="Yan S."/>
            <person name="Ferriera S."/>
            <person name="Johnson J."/>
            <person name="Glockner F.O."/>
            <person name="Amann R."/>
        </authorList>
    </citation>
    <scope>NUCLEOTIDE SEQUENCE [LARGE SCALE GENOMIC DNA]</scope>
    <source>
        <strain evidence="15">KT71</strain>
    </source>
</reference>
<dbReference type="PANTHER" id="PTHR32552">
    <property type="entry name" value="FERRICHROME IRON RECEPTOR-RELATED"/>
    <property type="match status" value="1"/>
</dbReference>
<keyword evidence="6" id="KW-0408">Iron</keyword>
<protein>
    <submittedName>
        <fullName evidence="15">Outer membrane receptor protein, mostly Fe transport</fullName>
    </submittedName>
</protein>
<keyword evidence="9 11" id="KW-0472">Membrane</keyword>
<keyword evidence="4" id="KW-0410">Iron transport</keyword>
<proteinExistence type="inferred from homology"/>
<dbReference type="Pfam" id="PF07715">
    <property type="entry name" value="Plug"/>
    <property type="match status" value="1"/>
</dbReference>
<evidence type="ECO:0000256" key="11">
    <source>
        <dbReference type="PROSITE-ProRule" id="PRU01360"/>
    </source>
</evidence>
<dbReference type="GO" id="GO:0009279">
    <property type="term" value="C:cell outer membrane"/>
    <property type="evidence" value="ECO:0007669"/>
    <property type="project" value="UniProtKB-SubCell"/>
</dbReference>
<dbReference type="EMBL" id="AAOA02000001">
    <property type="protein sequence ID" value="EAQ96050.1"/>
    <property type="molecule type" value="Genomic_DNA"/>
</dbReference>
<keyword evidence="5 11" id="KW-0812">Transmembrane</keyword>
<evidence type="ECO:0000256" key="7">
    <source>
        <dbReference type="ARBA" id="ARBA00023065"/>
    </source>
</evidence>
<evidence type="ECO:0000256" key="8">
    <source>
        <dbReference type="ARBA" id="ARBA00023077"/>
    </source>
</evidence>
<evidence type="ECO:0000256" key="6">
    <source>
        <dbReference type="ARBA" id="ARBA00023004"/>
    </source>
</evidence>
<dbReference type="GO" id="GO:0006826">
    <property type="term" value="P:iron ion transport"/>
    <property type="evidence" value="ECO:0007669"/>
    <property type="project" value="UniProtKB-KW"/>
</dbReference>
<dbReference type="HOGENOM" id="CLU_008287_15_0_6"/>
<evidence type="ECO:0000256" key="9">
    <source>
        <dbReference type="ARBA" id="ARBA00023136"/>
    </source>
</evidence>
<sequence length="667" mass="72467">MTVKDAGAATNASINLRGIGTYAFSIGVEPSVSVIVDDVPVVQQAQAFNGLSDIERIEVLRGPQGTLFGKNSSAGLVNIVTKGPSQEFEGYIEAAATDDDELRINASLSGPIGDRAGYRINAYTQQRDGYINNFTLGEQYNDDEGFGIRGKLVIDPTDNLSIQFVGDYSERNIKGGVSTYRDIPEGSLLFGAFPTDLFTEGLVPGEDNYNTRLDYAPVSDNEQLSASMKISYALGDFNLVSVTSYQDWSYLFEQDVDGTEFDIAGAFTGGALSGGIYQIAPFEADQITQELRLESPQSDSFDYIVGLWYSSADTTRVFDRQPLFVADWDAGTGNTNMALFGQFNWHLSEKLDLSLGGRVGREEIDVFFNDTAAGTSYTGDDSETFTVGKAAIQYFLRDDLSAFASVSTGYKGQGYDVSSGFNQDRADNPVGSETATSYEAGLKGAVIDGRAQFSLVAFMTDFEDFQAQSIEVTQEDGIVVALNNVGELRTQGIEAEFAMQLSASWRLDASAAFVDANIESFSGANCYPGQTEAQGCIGGVQDLGGEDLANSPDWKYNLSLTYETPLAGMPFGLFANANYSYQDDVNFDLFANPRTVQDGYGIANFTFGIAENDGKYRITAFINNAFDERYASFINDNSGFYGGSPVMTHILPRNSQQYAGIRARWSF</sequence>
<gene>
    <name evidence="15" type="ORF">KT71_12945</name>
</gene>
<feature type="domain" description="TonB-dependent receptor plug" evidence="14">
    <location>
        <begin position="4"/>
        <end position="75"/>
    </location>
</feature>
<keyword evidence="3 11" id="KW-1134">Transmembrane beta strand</keyword>
<dbReference type="Gene3D" id="2.40.170.20">
    <property type="entry name" value="TonB-dependent receptor, beta-barrel domain"/>
    <property type="match status" value="1"/>
</dbReference>
<dbReference type="PANTHER" id="PTHR32552:SF81">
    <property type="entry name" value="TONB-DEPENDENT OUTER MEMBRANE RECEPTOR"/>
    <property type="match status" value="1"/>
</dbReference>
<dbReference type="OrthoDB" id="7051185at2"/>
<keyword evidence="7" id="KW-0406">Ion transport</keyword>
<organism evidence="15 16">
    <name type="scientific">Congregibacter litoralis KT71</name>
    <dbReference type="NCBI Taxonomy" id="314285"/>
    <lineage>
        <taxon>Bacteria</taxon>
        <taxon>Pseudomonadati</taxon>
        <taxon>Pseudomonadota</taxon>
        <taxon>Gammaproteobacteria</taxon>
        <taxon>Cellvibrionales</taxon>
        <taxon>Halieaceae</taxon>
        <taxon>Congregibacter</taxon>
    </lineage>
</organism>
<dbReference type="SUPFAM" id="SSF56935">
    <property type="entry name" value="Porins"/>
    <property type="match status" value="1"/>
</dbReference>
<evidence type="ECO:0000259" key="14">
    <source>
        <dbReference type="Pfam" id="PF07715"/>
    </source>
</evidence>
<dbReference type="eggNOG" id="COG4771">
    <property type="taxonomic scope" value="Bacteria"/>
</dbReference>